<feature type="domain" description="Methylguanine DNA methyltransferase ribonuclease-like" evidence="11">
    <location>
        <begin position="13"/>
        <end position="78"/>
    </location>
</feature>
<comment type="function">
    <text evidence="9">Involved in the cellular defense against the biological effects of O6-methylguanine (O6-MeG) and O4-methylthymine (O4-MeT) in DNA. Repairs the methylated nucleobase in DNA by stoichiometrically transferring the methyl group to a cysteine residue in the enzyme. This is a suicide reaction: the enzyme is irreversibly inactivated.</text>
</comment>
<dbReference type="OrthoDB" id="9802228at2"/>
<evidence type="ECO:0000313" key="12">
    <source>
        <dbReference type="EMBL" id="OOV08367.1"/>
    </source>
</evidence>
<dbReference type="EMBL" id="MTJN01000002">
    <property type="protein sequence ID" value="OOV08367.1"/>
    <property type="molecule type" value="Genomic_DNA"/>
</dbReference>
<dbReference type="GO" id="GO:0006307">
    <property type="term" value="P:DNA alkylation repair"/>
    <property type="evidence" value="ECO:0007669"/>
    <property type="project" value="UniProtKB-UniRule"/>
</dbReference>
<dbReference type="InterPro" id="IPR036631">
    <property type="entry name" value="MGMT_N_sf"/>
</dbReference>
<comment type="catalytic activity">
    <reaction evidence="8 9">
        <text>a 6-O-methyl-2'-deoxyguanosine in DNA + L-cysteinyl-[protein] = S-methyl-L-cysteinyl-[protein] + a 2'-deoxyguanosine in DNA</text>
        <dbReference type="Rhea" id="RHEA:24000"/>
        <dbReference type="Rhea" id="RHEA-COMP:10131"/>
        <dbReference type="Rhea" id="RHEA-COMP:10132"/>
        <dbReference type="Rhea" id="RHEA-COMP:11367"/>
        <dbReference type="Rhea" id="RHEA-COMP:11368"/>
        <dbReference type="ChEBI" id="CHEBI:29950"/>
        <dbReference type="ChEBI" id="CHEBI:82612"/>
        <dbReference type="ChEBI" id="CHEBI:85445"/>
        <dbReference type="ChEBI" id="CHEBI:85448"/>
        <dbReference type="EC" id="2.1.1.63"/>
    </reaction>
</comment>
<dbReference type="GO" id="GO:0032259">
    <property type="term" value="P:methylation"/>
    <property type="evidence" value="ECO:0007669"/>
    <property type="project" value="UniProtKB-KW"/>
</dbReference>
<evidence type="ECO:0000256" key="4">
    <source>
        <dbReference type="ARBA" id="ARBA00022603"/>
    </source>
</evidence>
<reference evidence="12 13" key="1">
    <citation type="submission" date="2017-01" db="EMBL/GenBank/DDBJ databases">
        <title>Genome sequencing of Rhodoferax fermentans JCM 7819.</title>
        <authorList>
            <person name="Kim Y.J."/>
            <person name="Farh M.E.-A."/>
            <person name="Yang D.-C."/>
        </authorList>
    </citation>
    <scope>NUCLEOTIDE SEQUENCE [LARGE SCALE GENOMIC DNA]</scope>
    <source>
        <strain evidence="12 13">JCM 7819</strain>
    </source>
</reference>
<evidence type="ECO:0000259" key="10">
    <source>
        <dbReference type="Pfam" id="PF01035"/>
    </source>
</evidence>
<evidence type="ECO:0000313" key="13">
    <source>
        <dbReference type="Proteomes" id="UP000190750"/>
    </source>
</evidence>
<evidence type="ECO:0000256" key="3">
    <source>
        <dbReference type="ARBA" id="ARBA00022490"/>
    </source>
</evidence>
<organism evidence="12 13">
    <name type="scientific">Rhodoferax fermentans</name>
    <dbReference type="NCBI Taxonomy" id="28066"/>
    <lineage>
        <taxon>Bacteria</taxon>
        <taxon>Pseudomonadati</taxon>
        <taxon>Pseudomonadota</taxon>
        <taxon>Betaproteobacteria</taxon>
        <taxon>Burkholderiales</taxon>
        <taxon>Comamonadaceae</taxon>
        <taxon>Rhodoferax</taxon>
    </lineage>
</organism>
<dbReference type="InterPro" id="IPR023546">
    <property type="entry name" value="MGMT"/>
</dbReference>
<name>A0A1T1AWD9_RHOFE</name>
<feature type="domain" description="Methylated-DNA-[protein]-cysteine S-methyltransferase DNA binding" evidence="10">
    <location>
        <begin position="83"/>
        <end position="163"/>
    </location>
</feature>
<dbReference type="CDD" id="cd06445">
    <property type="entry name" value="ATase"/>
    <property type="match status" value="1"/>
</dbReference>
<evidence type="ECO:0000256" key="1">
    <source>
        <dbReference type="ARBA" id="ARBA00001286"/>
    </source>
</evidence>
<dbReference type="EC" id="2.1.1.63" evidence="9"/>
<keyword evidence="7 9" id="KW-0234">DNA repair</keyword>
<evidence type="ECO:0000256" key="7">
    <source>
        <dbReference type="ARBA" id="ARBA00023204"/>
    </source>
</evidence>
<keyword evidence="6 9" id="KW-0227">DNA damage</keyword>
<dbReference type="InterPro" id="IPR001497">
    <property type="entry name" value="MethylDNA_cys_MeTrfase_AS"/>
</dbReference>
<dbReference type="PROSITE" id="PS51257">
    <property type="entry name" value="PROKAR_LIPOPROTEIN"/>
    <property type="match status" value="1"/>
</dbReference>
<dbReference type="InterPro" id="IPR036217">
    <property type="entry name" value="MethylDNA_cys_MeTrfase_DNAb"/>
</dbReference>
<keyword evidence="3 9" id="KW-0963">Cytoplasm</keyword>
<dbReference type="Gene3D" id="3.30.160.70">
    <property type="entry name" value="Methylated DNA-protein cysteine methyltransferase domain"/>
    <property type="match status" value="1"/>
</dbReference>
<dbReference type="SUPFAM" id="SSF53155">
    <property type="entry name" value="Methylated DNA-protein cysteine methyltransferase domain"/>
    <property type="match status" value="1"/>
</dbReference>
<dbReference type="InterPro" id="IPR014048">
    <property type="entry name" value="MethylDNA_cys_MeTrfase_DNA-bd"/>
</dbReference>
<evidence type="ECO:0000256" key="5">
    <source>
        <dbReference type="ARBA" id="ARBA00022679"/>
    </source>
</evidence>
<comment type="catalytic activity">
    <reaction evidence="1 9">
        <text>a 4-O-methyl-thymidine in DNA + L-cysteinyl-[protein] = a thymidine in DNA + S-methyl-L-cysteinyl-[protein]</text>
        <dbReference type="Rhea" id="RHEA:53428"/>
        <dbReference type="Rhea" id="RHEA-COMP:10131"/>
        <dbReference type="Rhea" id="RHEA-COMP:10132"/>
        <dbReference type="Rhea" id="RHEA-COMP:13555"/>
        <dbReference type="Rhea" id="RHEA-COMP:13556"/>
        <dbReference type="ChEBI" id="CHEBI:29950"/>
        <dbReference type="ChEBI" id="CHEBI:82612"/>
        <dbReference type="ChEBI" id="CHEBI:137386"/>
        <dbReference type="ChEBI" id="CHEBI:137387"/>
        <dbReference type="EC" id="2.1.1.63"/>
    </reaction>
</comment>
<protein>
    <recommendedName>
        <fullName evidence="9">Methylated-DNA--protein-cysteine methyltransferase</fullName>
        <ecNumber evidence="9">2.1.1.63</ecNumber>
    </recommendedName>
    <alternativeName>
        <fullName evidence="9">6-O-methylguanine-DNA methyltransferase</fullName>
        <shortName evidence="9">MGMT</shortName>
    </alternativeName>
    <alternativeName>
        <fullName evidence="9">O-6-methylguanine-DNA-alkyltransferase</fullName>
    </alternativeName>
</protein>
<keyword evidence="4 9" id="KW-0489">Methyltransferase</keyword>
<dbReference type="HAMAP" id="MF_00772">
    <property type="entry name" value="OGT"/>
    <property type="match status" value="1"/>
</dbReference>
<dbReference type="GO" id="GO:0005737">
    <property type="term" value="C:cytoplasm"/>
    <property type="evidence" value="ECO:0007669"/>
    <property type="project" value="UniProtKB-SubCell"/>
</dbReference>
<dbReference type="SUPFAM" id="SSF46767">
    <property type="entry name" value="Methylated DNA-protein cysteine methyltransferase, C-terminal domain"/>
    <property type="match status" value="1"/>
</dbReference>
<keyword evidence="5 9" id="KW-0808">Transferase</keyword>
<evidence type="ECO:0000259" key="11">
    <source>
        <dbReference type="Pfam" id="PF02870"/>
    </source>
</evidence>
<dbReference type="AlphaFoldDB" id="A0A1T1AWD9"/>
<sequence>MKLPKHTQVTQFTSPLGQMLLAACNKQLVGIWFEGQAHLPDLSACAPDAGQPVLHQAKLQLQDYFAGQRQQFDLPLNLTTGTAFQQAVWQALLDIPFGATCSYGQLASRIGQPSAVRAVGAAVGRNPLTIIVPCHRVIGAKGSLTGYAGGLDRKTALLQLEGVL</sequence>
<dbReference type="Gene3D" id="1.10.10.10">
    <property type="entry name" value="Winged helix-like DNA-binding domain superfamily/Winged helix DNA-binding domain"/>
    <property type="match status" value="1"/>
</dbReference>
<dbReference type="PANTHER" id="PTHR10815">
    <property type="entry name" value="METHYLATED-DNA--PROTEIN-CYSTEINE METHYLTRANSFERASE"/>
    <property type="match status" value="1"/>
</dbReference>
<dbReference type="NCBIfam" id="TIGR00589">
    <property type="entry name" value="ogt"/>
    <property type="match status" value="1"/>
</dbReference>
<dbReference type="InterPro" id="IPR008332">
    <property type="entry name" value="MethylG_MeTrfase_N"/>
</dbReference>
<dbReference type="Pfam" id="PF01035">
    <property type="entry name" value="DNA_binding_1"/>
    <property type="match status" value="1"/>
</dbReference>
<keyword evidence="13" id="KW-1185">Reference proteome</keyword>
<dbReference type="Pfam" id="PF02870">
    <property type="entry name" value="Methyltransf_1N"/>
    <property type="match status" value="1"/>
</dbReference>
<dbReference type="Proteomes" id="UP000190750">
    <property type="component" value="Unassembled WGS sequence"/>
</dbReference>
<dbReference type="RefSeq" id="WP_078366249.1">
    <property type="nucleotide sequence ID" value="NZ_MTJN01000002.1"/>
</dbReference>
<dbReference type="PANTHER" id="PTHR10815:SF5">
    <property type="entry name" value="METHYLATED-DNA--PROTEIN-CYSTEINE METHYLTRANSFERASE"/>
    <property type="match status" value="1"/>
</dbReference>
<gene>
    <name evidence="12" type="ORF">RF819_18130</name>
</gene>
<dbReference type="InterPro" id="IPR036388">
    <property type="entry name" value="WH-like_DNA-bd_sf"/>
</dbReference>
<dbReference type="PROSITE" id="PS00374">
    <property type="entry name" value="MGMT"/>
    <property type="match status" value="1"/>
</dbReference>
<feature type="active site" description="Nucleophile; methyl group acceptor" evidence="9">
    <location>
        <position position="134"/>
    </location>
</feature>
<evidence type="ECO:0000256" key="2">
    <source>
        <dbReference type="ARBA" id="ARBA00008711"/>
    </source>
</evidence>
<evidence type="ECO:0000256" key="8">
    <source>
        <dbReference type="ARBA" id="ARBA00049348"/>
    </source>
</evidence>
<dbReference type="STRING" id="28066.RF819_18130"/>
<evidence type="ECO:0000256" key="6">
    <source>
        <dbReference type="ARBA" id="ARBA00022763"/>
    </source>
</evidence>
<comment type="subcellular location">
    <subcellularLocation>
        <location evidence="9">Cytoplasm</location>
    </subcellularLocation>
</comment>
<proteinExistence type="inferred from homology"/>
<comment type="caution">
    <text evidence="12">The sequence shown here is derived from an EMBL/GenBank/DDBJ whole genome shotgun (WGS) entry which is preliminary data.</text>
</comment>
<comment type="similarity">
    <text evidence="2 9">Belongs to the MGMT family.</text>
</comment>
<evidence type="ECO:0000256" key="9">
    <source>
        <dbReference type="HAMAP-Rule" id="MF_00772"/>
    </source>
</evidence>
<dbReference type="FunFam" id="1.10.10.10:FF:000214">
    <property type="entry name" value="Methylated-DNA--protein-cysteine methyltransferase"/>
    <property type="match status" value="1"/>
</dbReference>
<accession>A0A1T1AWD9</accession>
<comment type="miscellaneous">
    <text evidence="9">This enzyme catalyzes only one turnover and therefore is not strictly catalytic. According to one definition, an enzyme is a biocatalyst that acts repeatedly and over many reaction cycles.</text>
</comment>
<dbReference type="GO" id="GO:0003908">
    <property type="term" value="F:methylated-DNA-[protein]-cysteine S-methyltransferase activity"/>
    <property type="evidence" value="ECO:0007669"/>
    <property type="project" value="UniProtKB-UniRule"/>
</dbReference>